<keyword evidence="4" id="KW-1185">Reference proteome</keyword>
<sequence length="433" mass="47238">MSTNNKVTNQFFTLTSRLDPLPFANGHGKPEELYLGPSQPTELQAKGCKLFYKQSNPHRDDPASMAPIPRTTRHKPTRVAAAAPLSDSRRPPAPRIIHLDHNVYQLSTAGQIAQVNPRNTTAASAKAWEQVISKNKAVLKTIPQHMTWPKIIDDCIDGLDKIVPLLGAHLHRMEEQKLLKWQFIIPKNEIFAKGKDVFVSSAGQLAEFVEQALANPTAQLTIKVCVQDPQKKAKVELAARAQQDALAMSYGPDDTQLALERSQARVAVNPLADVDEQKRIRIAADLHVYITGKYIGANTESMRIKDPKNPGSSIRVTRDALTKWSCCMLHKIPGVDQDNPPDIPKFLKDKCPVFTLAKLAMKQDARLSKHKSAASPSKLSAACASETLGQARTSGEMGSPTKGPPLASADPGVEPKTKKAGLVFTPVQISSTG</sequence>
<proteinExistence type="predicted"/>
<organism evidence="2">
    <name type="scientific">Puccinia triticina (isolate 1-1 / race 1 (BBBD))</name>
    <name type="common">Brown leaf rust fungus</name>
    <dbReference type="NCBI Taxonomy" id="630390"/>
    <lineage>
        <taxon>Eukaryota</taxon>
        <taxon>Fungi</taxon>
        <taxon>Dikarya</taxon>
        <taxon>Basidiomycota</taxon>
        <taxon>Pucciniomycotina</taxon>
        <taxon>Pucciniomycetes</taxon>
        <taxon>Pucciniales</taxon>
        <taxon>Pucciniaceae</taxon>
        <taxon>Puccinia</taxon>
    </lineage>
</organism>
<dbReference type="EMBL" id="ADAS02000023">
    <property type="protein sequence ID" value="OAV95965.1"/>
    <property type="molecule type" value="Genomic_DNA"/>
</dbReference>
<evidence type="ECO:0000313" key="4">
    <source>
        <dbReference type="Proteomes" id="UP000005240"/>
    </source>
</evidence>
<dbReference type="AlphaFoldDB" id="A0A180GT93"/>
<accession>A0A180GT93</accession>
<reference evidence="2" key="1">
    <citation type="submission" date="2009-11" db="EMBL/GenBank/DDBJ databases">
        <authorList>
            <consortium name="The Broad Institute Genome Sequencing Platform"/>
            <person name="Ward D."/>
            <person name="Feldgarden M."/>
            <person name="Earl A."/>
            <person name="Young S.K."/>
            <person name="Zeng Q."/>
            <person name="Koehrsen M."/>
            <person name="Alvarado L."/>
            <person name="Berlin A."/>
            <person name="Bochicchio J."/>
            <person name="Borenstein D."/>
            <person name="Chapman S.B."/>
            <person name="Chen Z."/>
            <person name="Engels R."/>
            <person name="Freedman E."/>
            <person name="Gellesch M."/>
            <person name="Goldberg J."/>
            <person name="Griggs A."/>
            <person name="Gujja S."/>
            <person name="Heilman E."/>
            <person name="Heiman D."/>
            <person name="Hepburn T."/>
            <person name="Howarth C."/>
            <person name="Jen D."/>
            <person name="Larson L."/>
            <person name="Lewis B."/>
            <person name="Mehta T."/>
            <person name="Park D."/>
            <person name="Pearson M."/>
            <person name="Roberts A."/>
            <person name="Saif S."/>
            <person name="Shea T."/>
            <person name="Shenoy N."/>
            <person name="Sisk P."/>
            <person name="Stolte C."/>
            <person name="Sykes S."/>
            <person name="Thomson T."/>
            <person name="Walk T."/>
            <person name="White J."/>
            <person name="Yandava C."/>
            <person name="Izard J."/>
            <person name="Baranova O.V."/>
            <person name="Blanton J.M."/>
            <person name="Tanner A.C."/>
            <person name="Dewhirst F.E."/>
            <person name="Haas B."/>
            <person name="Nusbaum C."/>
            <person name="Birren B."/>
        </authorList>
    </citation>
    <scope>NUCLEOTIDE SEQUENCE [LARGE SCALE GENOMIC DNA]</scope>
    <source>
        <strain evidence="2">1-1 BBBD Race 1</strain>
    </source>
</reference>
<name>A0A180GT93_PUCT1</name>
<feature type="region of interest" description="Disordered" evidence="1">
    <location>
        <begin position="386"/>
        <end position="433"/>
    </location>
</feature>
<feature type="region of interest" description="Disordered" evidence="1">
    <location>
        <begin position="53"/>
        <end position="92"/>
    </location>
</feature>
<dbReference type="Proteomes" id="UP000005240">
    <property type="component" value="Unassembled WGS sequence"/>
</dbReference>
<reference evidence="2" key="2">
    <citation type="submission" date="2016-05" db="EMBL/GenBank/DDBJ databases">
        <title>Comparative analysis highlights variable genome content of wheat rusts and divergence of the mating loci.</title>
        <authorList>
            <person name="Cuomo C.A."/>
            <person name="Bakkeren G."/>
            <person name="Szabo L."/>
            <person name="Khalil H."/>
            <person name="Joly D."/>
            <person name="Goldberg J."/>
            <person name="Young S."/>
            <person name="Zeng Q."/>
            <person name="Fellers J."/>
        </authorList>
    </citation>
    <scope>NUCLEOTIDE SEQUENCE [LARGE SCALE GENOMIC DNA]</scope>
    <source>
        <strain evidence="2">1-1 BBBD Race 1</strain>
    </source>
</reference>
<gene>
    <name evidence="2" type="ORF">PTTG_11016</name>
</gene>
<evidence type="ECO:0000313" key="2">
    <source>
        <dbReference type="EMBL" id="OAV95965.1"/>
    </source>
</evidence>
<protein>
    <submittedName>
        <fullName evidence="2 3">Uncharacterized protein</fullName>
    </submittedName>
</protein>
<evidence type="ECO:0000313" key="3">
    <source>
        <dbReference type="EnsemblFungi" id="PTTG_11016-t43_1-p1"/>
    </source>
</evidence>
<dbReference type="VEuPathDB" id="FungiDB:PTTG_11016"/>
<reference evidence="3" key="4">
    <citation type="submission" date="2025-05" db="UniProtKB">
        <authorList>
            <consortium name="EnsemblFungi"/>
        </authorList>
    </citation>
    <scope>IDENTIFICATION</scope>
    <source>
        <strain evidence="3">isolate 1-1 / race 1 (BBBD)</strain>
    </source>
</reference>
<dbReference type="OrthoDB" id="2507496at2759"/>
<dbReference type="EnsemblFungi" id="PTTG_11016-t43_1">
    <property type="protein sequence ID" value="PTTG_11016-t43_1-p1"/>
    <property type="gene ID" value="PTTG_11016"/>
</dbReference>
<reference evidence="3 4" key="3">
    <citation type="journal article" date="2017" name="G3 (Bethesda)">
        <title>Comparative analysis highlights variable genome content of wheat rusts and divergence of the mating loci.</title>
        <authorList>
            <person name="Cuomo C.A."/>
            <person name="Bakkeren G."/>
            <person name="Khalil H.B."/>
            <person name="Panwar V."/>
            <person name="Joly D."/>
            <person name="Linning R."/>
            <person name="Sakthikumar S."/>
            <person name="Song X."/>
            <person name="Adiconis X."/>
            <person name="Fan L."/>
            <person name="Goldberg J.M."/>
            <person name="Levin J.Z."/>
            <person name="Young S."/>
            <person name="Zeng Q."/>
            <person name="Anikster Y."/>
            <person name="Bruce M."/>
            <person name="Wang M."/>
            <person name="Yin C."/>
            <person name="McCallum B."/>
            <person name="Szabo L.J."/>
            <person name="Hulbert S."/>
            <person name="Chen X."/>
            <person name="Fellers J.P."/>
        </authorList>
    </citation>
    <scope>NUCLEOTIDE SEQUENCE</scope>
    <source>
        <strain evidence="3">isolate 1-1 / race 1 (BBBD)</strain>
        <strain evidence="4">Isolate 1-1 / race 1 (BBBD)</strain>
    </source>
</reference>
<evidence type="ECO:0000256" key="1">
    <source>
        <dbReference type="SAM" id="MobiDB-lite"/>
    </source>
</evidence>